<sequence length="669" mass="75801">FFFLLSLYFPYSLFLSFFSPFFLFLLSFLLSFLFPSFSFSLFILFFPLSPSPSFTLSVFFSLSHSHFFSFFSLLFAPPCYYAFFFLTFSSLFLLFLLPFLLFLPLLLSPHFVFFYLSFSHLYPSSLITNLFSSFFSLLLSFFLLSIPPLNIFFFSFSFSFLLALILLSFLISLFLPPPCFSSFSHSRLFLSLFPLSLSPFSYRSFLSSFQLCSFFLFLTPHSCSLSHLSHSRFISISLSSSSPLIPIFFFLPPLTPPSYSLSPFSLIPFSFPSPFSPHLSLPSSLLPPSCSLSPFSLIPFHFLLLFSPSLSPFPLSYLLFIHLLSHSLFISFSSPPLLSLPSSCSLSPFSLIPFHFLLPFPPFSLLPAPYPLLSHSRFISFSLSLLPSPSFLLFIPLLSHSLFISFSLPSFPHPSFMLFIPLLSHSLFHFLLPFPLSLFSLLPFRSQHHTQDGTVPQGSVFSFPSLFSLLPALYPLLSRSLFISFSLSPLSPPCSFIPFSLIPFSFPSLSPSFPHPSFMLFIPLLSHSLFISFSLSLLPSPLLPTLYPPFSLIPFHFLLPSPSPFLSFLLFIPFSLIPVFISLSRPPFLSLLPALYPPSLSFPFHFLLPFPPFSLPPSFSSARSATRRMEQFLREWRSTFTHLVMQKSSTSSSNPPHPPPPLWSLADPT</sequence>
<feature type="transmembrane region" description="Helical" evidence="2">
    <location>
        <begin position="385"/>
        <end position="406"/>
    </location>
</feature>
<feature type="transmembrane region" description="Helical" evidence="2">
    <location>
        <begin position="21"/>
        <end position="48"/>
    </location>
</feature>
<keyword evidence="4" id="KW-1185">Reference proteome</keyword>
<feature type="transmembrane region" description="Helical" evidence="2">
    <location>
        <begin position="200"/>
        <end position="219"/>
    </location>
</feature>
<keyword evidence="2" id="KW-1133">Transmembrane helix</keyword>
<evidence type="ECO:0000313" key="4">
    <source>
        <dbReference type="Proteomes" id="UP000283509"/>
    </source>
</evidence>
<gene>
    <name evidence="3" type="ORF">C7M84_022232</name>
</gene>
<feature type="transmembrane region" description="Helical" evidence="2">
    <location>
        <begin position="418"/>
        <end position="442"/>
    </location>
</feature>
<protein>
    <submittedName>
        <fullName evidence="3">Uncharacterized protein</fullName>
    </submittedName>
</protein>
<name>A0A3R7MS91_PENVA</name>
<evidence type="ECO:0000313" key="3">
    <source>
        <dbReference type="EMBL" id="ROT84580.1"/>
    </source>
</evidence>
<feature type="region of interest" description="Disordered" evidence="1">
    <location>
        <begin position="647"/>
        <end position="669"/>
    </location>
</feature>
<keyword evidence="2" id="KW-0812">Transmembrane</keyword>
<feature type="transmembrane region" description="Helical" evidence="2">
    <location>
        <begin position="151"/>
        <end position="175"/>
    </location>
</feature>
<keyword evidence="2" id="KW-0472">Membrane</keyword>
<feature type="transmembrane region" description="Helical" evidence="2">
    <location>
        <begin position="518"/>
        <end position="538"/>
    </location>
</feature>
<feature type="transmembrane region" description="Helical" evidence="2">
    <location>
        <begin position="352"/>
        <end position="373"/>
    </location>
</feature>
<reference evidence="3 4" key="2">
    <citation type="submission" date="2019-01" db="EMBL/GenBank/DDBJ databases">
        <title>The decoding of complex shrimp genome reveals the adaptation for benthos swimmer, frequently molting mechanism and breeding impact on genome.</title>
        <authorList>
            <person name="Sun Y."/>
            <person name="Gao Y."/>
            <person name="Yu Y."/>
        </authorList>
    </citation>
    <scope>NUCLEOTIDE SEQUENCE [LARGE SCALE GENOMIC DNA]</scope>
    <source>
        <tissue evidence="3">Muscle</tissue>
    </source>
</reference>
<feature type="transmembrane region" description="Helical" evidence="2">
    <location>
        <begin position="565"/>
        <end position="583"/>
    </location>
</feature>
<evidence type="ECO:0000256" key="1">
    <source>
        <dbReference type="SAM" id="MobiDB-lite"/>
    </source>
</evidence>
<dbReference type="EMBL" id="QCYY01000524">
    <property type="protein sequence ID" value="ROT84580.1"/>
    <property type="molecule type" value="Genomic_DNA"/>
</dbReference>
<feature type="transmembrane region" description="Helical" evidence="2">
    <location>
        <begin position="54"/>
        <end position="76"/>
    </location>
</feature>
<feature type="transmembrane region" description="Helical" evidence="2">
    <location>
        <begin position="313"/>
        <end position="332"/>
    </location>
</feature>
<feature type="transmembrane region" description="Helical" evidence="2">
    <location>
        <begin position="83"/>
        <end position="106"/>
    </location>
</feature>
<dbReference type="Proteomes" id="UP000283509">
    <property type="component" value="Unassembled WGS sequence"/>
</dbReference>
<reference evidence="3 4" key="1">
    <citation type="submission" date="2018-04" db="EMBL/GenBank/DDBJ databases">
        <authorList>
            <person name="Zhang X."/>
            <person name="Yuan J."/>
            <person name="Li F."/>
            <person name="Xiang J."/>
        </authorList>
    </citation>
    <scope>NUCLEOTIDE SEQUENCE [LARGE SCALE GENOMIC DNA]</scope>
    <source>
        <tissue evidence="3">Muscle</tissue>
    </source>
</reference>
<feature type="transmembrane region" description="Helical" evidence="2">
    <location>
        <begin position="126"/>
        <end position="144"/>
    </location>
</feature>
<proteinExistence type="predicted"/>
<comment type="caution">
    <text evidence="3">The sequence shown here is derived from an EMBL/GenBank/DDBJ whole genome shotgun (WGS) entry which is preliminary data.</text>
</comment>
<evidence type="ECO:0000256" key="2">
    <source>
        <dbReference type="SAM" id="Phobius"/>
    </source>
</evidence>
<accession>A0A3R7MS91</accession>
<organism evidence="3 4">
    <name type="scientific">Penaeus vannamei</name>
    <name type="common">Whiteleg shrimp</name>
    <name type="synonym">Litopenaeus vannamei</name>
    <dbReference type="NCBI Taxonomy" id="6689"/>
    <lineage>
        <taxon>Eukaryota</taxon>
        <taxon>Metazoa</taxon>
        <taxon>Ecdysozoa</taxon>
        <taxon>Arthropoda</taxon>
        <taxon>Crustacea</taxon>
        <taxon>Multicrustacea</taxon>
        <taxon>Malacostraca</taxon>
        <taxon>Eumalacostraca</taxon>
        <taxon>Eucarida</taxon>
        <taxon>Decapoda</taxon>
        <taxon>Dendrobranchiata</taxon>
        <taxon>Penaeoidea</taxon>
        <taxon>Penaeidae</taxon>
        <taxon>Penaeus</taxon>
    </lineage>
</organism>
<feature type="transmembrane region" description="Helical" evidence="2">
    <location>
        <begin position="285"/>
        <end position="306"/>
    </location>
</feature>
<feature type="non-terminal residue" evidence="3">
    <location>
        <position position="1"/>
    </location>
</feature>
<dbReference type="AlphaFoldDB" id="A0A3R7MS91"/>
<feature type="transmembrane region" description="Helical" evidence="2">
    <location>
        <begin position="231"/>
        <end position="251"/>
    </location>
</feature>